<organism evidence="1 2">
    <name type="scientific">Burkholderia pseudomallei</name>
    <name type="common">Pseudomonas pseudomallei</name>
    <dbReference type="NCBI Taxonomy" id="28450"/>
    <lineage>
        <taxon>Bacteria</taxon>
        <taxon>Pseudomonadati</taxon>
        <taxon>Pseudomonadota</taxon>
        <taxon>Betaproteobacteria</taxon>
        <taxon>Burkholderiales</taxon>
        <taxon>Burkholderiaceae</taxon>
        <taxon>Burkholderia</taxon>
        <taxon>pseudomallei group</taxon>
    </lineage>
</organism>
<sequence>MASINVDIGLGRTASLAARLPAGGLTVQQRLDAQEFLRRWPKLAGGSESHNARGYVQRLRLRATSSTGRDDAVKVLREAVERGRVVVTISRTSLGSAGGSSTSPRATPRRMAVAAGPSFEPYSAMASDGGVSMSVPIGGAGIGGDLLSNSVENASLLLDGAMPFSLSDAVSGIAEQIAGVFLTPAEELECEVQYNLDMEECSAWYAMKPSSWGMCKDRAMQRYANCLRGFG</sequence>
<reference evidence="1 2" key="1">
    <citation type="submission" date="2014-08" db="EMBL/GenBank/DDBJ databases">
        <authorList>
            <person name="Bunnell A."/>
            <person name="Chain P.S."/>
            <person name="Chertkov O."/>
            <person name="Currie B.J."/>
            <person name="Daligault H.E."/>
            <person name="Davenport K.W."/>
            <person name="Davis C."/>
            <person name="Gleasner C.D."/>
            <person name="Johnson S.L."/>
            <person name="Kaestli M."/>
            <person name="Koren S."/>
            <person name="Kunde Y.A."/>
            <person name="Mayo M."/>
            <person name="McMurry K.K."/>
            <person name="Price E.P."/>
            <person name="Reitenga K.G."/>
            <person name="Robison R."/>
            <person name="Rosovitz M.J."/>
            <person name="Sarovich D.S."/>
            <person name="Teshima H."/>
        </authorList>
    </citation>
    <scope>NUCLEOTIDE SEQUENCE [LARGE SCALE GENOMIC DNA]</scope>
    <source>
        <strain evidence="1 2">MSHR44</strain>
    </source>
</reference>
<name>A0AA40JDY6_BURPE</name>
<proteinExistence type="predicted"/>
<gene>
    <name evidence="1" type="ORF">Y036_2057</name>
</gene>
<evidence type="ECO:0000313" key="1">
    <source>
        <dbReference type="EMBL" id="KGX08519.1"/>
    </source>
</evidence>
<comment type="caution">
    <text evidence="1">The sequence shown here is derived from an EMBL/GenBank/DDBJ whole genome shotgun (WGS) entry which is preliminary data.</text>
</comment>
<accession>A0AA40JDY6</accession>
<dbReference type="EMBL" id="JQIM01000010">
    <property type="protein sequence ID" value="KGX08519.1"/>
    <property type="molecule type" value="Genomic_DNA"/>
</dbReference>
<dbReference type="RefSeq" id="WP_137984721.1">
    <property type="nucleotide sequence ID" value="NZ_CP071754.2"/>
</dbReference>
<dbReference type="Proteomes" id="UP000030475">
    <property type="component" value="Unassembled WGS sequence"/>
</dbReference>
<evidence type="ECO:0000313" key="2">
    <source>
        <dbReference type="Proteomes" id="UP000030475"/>
    </source>
</evidence>
<protein>
    <submittedName>
        <fullName evidence="1">Uncharacterized protein</fullName>
    </submittedName>
</protein>
<dbReference type="AlphaFoldDB" id="A0AA40JDY6"/>